<feature type="domain" description="ABC transmembrane type-1" evidence="8">
    <location>
        <begin position="75"/>
        <end position="287"/>
    </location>
</feature>
<feature type="transmembrane region" description="Helical" evidence="7">
    <location>
        <begin position="112"/>
        <end position="132"/>
    </location>
</feature>
<feature type="transmembrane region" description="Helical" evidence="7">
    <location>
        <begin position="21"/>
        <end position="42"/>
    </location>
</feature>
<feature type="transmembrane region" description="Helical" evidence="7">
    <location>
        <begin position="265"/>
        <end position="287"/>
    </location>
</feature>
<dbReference type="GO" id="GO:0005886">
    <property type="term" value="C:plasma membrane"/>
    <property type="evidence" value="ECO:0007669"/>
    <property type="project" value="UniProtKB-SubCell"/>
</dbReference>
<evidence type="ECO:0000256" key="7">
    <source>
        <dbReference type="RuleBase" id="RU363032"/>
    </source>
</evidence>
<feature type="transmembrane region" description="Helical" evidence="7">
    <location>
        <begin position="214"/>
        <end position="234"/>
    </location>
</feature>
<dbReference type="PANTHER" id="PTHR30193:SF37">
    <property type="entry name" value="INNER MEMBRANE ABC TRANSPORTER PERMEASE PROTEIN YCJO"/>
    <property type="match status" value="1"/>
</dbReference>
<evidence type="ECO:0000256" key="1">
    <source>
        <dbReference type="ARBA" id="ARBA00004651"/>
    </source>
</evidence>
<evidence type="ECO:0000256" key="2">
    <source>
        <dbReference type="ARBA" id="ARBA00022448"/>
    </source>
</evidence>
<dbReference type="OrthoDB" id="3810889at2"/>
<comment type="caution">
    <text evidence="9">The sequence shown here is derived from an EMBL/GenBank/DDBJ whole genome shotgun (WGS) entry which is preliminary data.</text>
</comment>
<dbReference type="EMBL" id="AGWN01000001">
    <property type="protein sequence ID" value="EPD31130.1"/>
    <property type="molecule type" value="Genomic_DNA"/>
</dbReference>
<dbReference type="Gene3D" id="1.10.3720.10">
    <property type="entry name" value="MetI-like"/>
    <property type="match status" value="1"/>
</dbReference>
<keyword evidence="5 7" id="KW-1133">Transmembrane helix</keyword>
<name>A0A9W5VWR0_9ACTO</name>
<dbReference type="GO" id="GO:0055085">
    <property type="term" value="P:transmembrane transport"/>
    <property type="evidence" value="ECO:0007669"/>
    <property type="project" value="InterPro"/>
</dbReference>
<evidence type="ECO:0000256" key="6">
    <source>
        <dbReference type="ARBA" id="ARBA00023136"/>
    </source>
</evidence>
<keyword evidence="4 7" id="KW-0812">Transmembrane</keyword>
<dbReference type="AlphaFoldDB" id="A0A9W5VWR0"/>
<feature type="transmembrane region" description="Helical" evidence="7">
    <location>
        <begin position="160"/>
        <end position="182"/>
    </location>
</feature>
<dbReference type="InterPro" id="IPR051393">
    <property type="entry name" value="ABC_transporter_permease"/>
</dbReference>
<dbReference type="PANTHER" id="PTHR30193">
    <property type="entry name" value="ABC TRANSPORTER PERMEASE PROTEIN"/>
    <property type="match status" value="1"/>
</dbReference>
<dbReference type="InterPro" id="IPR000515">
    <property type="entry name" value="MetI-like"/>
</dbReference>
<comment type="subcellular location">
    <subcellularLocation>
        <location evidence="1 7">Cell membrane</location>
        <topology evidence="1 7">Multi-pass membrane protein</topology>
    </subcellularLocation>
</comment>
<evidence type="ECO:0000256" key="4">
    <source>
        <dbReference type="ARBA" id="ARBA00022692"/>
    </source>
</evidence>
<keyword evidence="6 7" id="KW-0472">Membrane</keyword>
<accession>A0A9W5VWR0</accession>
<proteinExistence type="inferred from homology"/>
<dbReference type="SUPFAM" id="SSF161098">
    <property type="entry name" value="MetI-like"/>
    <property type="match status" value="1"/>
</dbReference>
<dbReference type="InterPro" id="IPR035906">
    <property type="entry name" value="MetI-like_sf"/>
</dbReference>
<reference evidence="9 10" key="1">
    <citation type="submission" date="2013-05" db="EMBL/GenBank/DDBJ databases">
        <title>The Genome Sequence of Actinomyces europaeus ACS-120-V-COL10B.</title>
        <authorList>
            <consortium name="The Broad Institute Genomics Platform"/>
            <person name="Earl A."/>
            <person name="Ward D."/>
            <person name="Feldgarden M."/>
            <person name="Gevers D."/>
            <person name="Saerens B."/>
            <person name="Vaneechoutte M."/>
            <person name="Walker B."/>
            <person name="Young S."/>
            <person name="Zeng Q."/>
            <person name="Gargeya S."/>
            <person name="Fitzgerald M."/>
            <person name="Haas B."/>
            <person name="Abouelleil A."/>
            <person name="Allen A.W."/>
            <person name="Alvarado L."/>
            <person name="Arachchi H.M."/>
            <person name="Berlin A.M."/>
            <person name="Chapman S.B."/>
            <person name="Gainer-Dewar J."/>
            <person name="Goldberg J."/>
            <person name="Griggs A."/>
            <person name="Gujja S."/>
            <person name="Hansen M."/>
            <person name="Howarth C."/>
            <person name="Imamovic A."/>
            <person name="Ireland A."/>
            <person name="Larimer J."/>
            <person name="McCowan C."/>
            <person name="Murphy C."/>
            <person name="Pearson M."/>
            <person name="Poon T.W."/>
            <person name="Priest M."/>
            <person name="Roberts A."/>
            <person name="Saif S."/>
            <person name="Shea T."/>
            <person name="Sisk P."/>
            <person name="Sykes S."/>
            <person name="Wortman J."/>
            <person name="Nusbaum C."/>
            <person name="Birren B."/>
        </authorList>
    </citation>
    <scope>NUCLEOTIDE SEQUENCE [LARGE SCALE GENOMIC DNA]</scope>
    <source>
        <strain evidence="9 10">ACS-120-V-Col10b</strain>
    </source>
</reference>
<evidence type="ECO:0000256" key="3">
    <source>
        <dbReference type="ARBA" id="ARBA00022475"/>
    </source>
</evidence>
<keyword evidence="2 7" id="KW-0813">Transport</keyword>
<keyword evidence="3" id="KW-1003">Cell membrane</keyword>
<evidence type="ECO:0000313" key="10">
    <source>
        <dbReference type="Proteomes" id="UP000014387"/>
    </source>
</evidence>
<protein>
    <recommendedName>
        <fullName evidence="8">ABC transmembrane type-1 domain-containing protein</fullName>
    </recommendedName>
</protein>
<dbReference type="RefSeq" id="WP_016444241.1">
    <property type="nucleotide sequence ID" value="NZ_KE150266.1"/>
</dbReference>
<dbReference type="Proteomes" id="UP000014387">
    <property type="component" value="Unassembled WGS sequence"/>
</dbReference>
<evidence type="ECO:0000313" key="9">
    <source>
        <dbReference type="EMBL" id="EPD31130.1"/>
    </source>
</evidence>
<keyword evidence="10" id="KW-1185">Reference proteome</keyword>
<comment type="similarity">
    <text evidence="7">Belongs to the binding-protein-dependent transport system permease family.</text>
</comment>
<dbReference type="PROSITE" id="PS50928">
    <property type="entry name" value="ABC_TM1"/>
    <property type="match status" value="1"/>
</dbReference>
<feature type="transmembrane region" description="Helical" evidence="7">
    <location>
        <begin position="79"/>
        <end position="100"/>
    </location>
</feature>
<evidence type="ECO:0000256" key="5">
    <source>
        <dbReference type="ARBA" id="ARBA00022989"/>
    </source>
</evidence>
<dbReference type="Pfam" id="PF00528">
    <property type="entry name" value="BPD_transp_1"/>
    <property type="match status" value="1"/>
</dbReference>
<evidence type="ECO:0000259" key="8">
    <source>
        <dbReference type="PROSITE" id="PS50928"/>
    </source>
</evidence>
<organism evidence="9 10">
    <name type="scientific">Gleimia europaea ACS-120-V-Col10b</name>
    <dbReference type="NCBI Taxonomy" id="883069"/>
    <lineage>
        <taxon>Bacteria</taxon>
        <taxon>Bacillati</taxon>
        <taxon>Actinomycetota</taxon>
        <taxon>Actinomycetes</taxon>
        <taxon>Actinomycetales</taxon>
        <taxon>Actinomycetaceae</taxon>
        <taxon>Gleimia</taxon>
    </lineage>
</organism>
<sequence length="300" mass="32842">MSDTKAAVRRFFKGSSINLMYVPALTIFAIFLVWPVLQGAYLSTTSWDGYSPTLSSAGWSNYTRLVSDPNFLVALRNTFIYGVGSTVLQQIIGLFLAVLLERSGKISNSVRAIIYLPVLISPVVMGTFYYLVFRYRQGALNGILEAFGVQPVAYLANSNFAIAVIVFINSFQFVGVSMIIYLSGLQSIPAEVHEAAQLDGVNGWQQFKDITWPMLHPAFAASVVINLIGGLKLYDIIKVLTDGGPGFDTNSVSTLIGRTYFGSQAAGYAAAQGVVLFFIIVLFTVITNRWLDRRATRVGL</sequence>
<gene>
    <name evidence="9" type="ORF">HMPREF9238_00890</name>
</gene>
<dbReference type="CDD" id="cd06261">
    <property type="entry name" value="TM_PBP2"/>
    <property type="match status" value="1"/>
</dbReference>